<proteinExistence type="predicted"/>
<evidence type="ECO:0000313" key="3">
    <source>
        <dbReference type="EMBL" id="MDF9747607.1"/>
    </source>
</evidence>
<dbReference type="Proteomes" id="UP001154061">
    <property type="component" value="Unassembled WGS sequence"/>
</dbReference>
<dbReference type="RefSeq" id="WP_277523737.1">
    <property type="nucleotide sequence ID" value="NZ_JAMQOT010000007.1"/>
</dbReference>
<feature type="domain" description="Integrase catalytic" evidence="1">
    <location>
        <begin position="4"/>
        <end position="33"/>
    </location>
</feature>
<evidence type="ECO:0000313" key="2">
    <source>
        <dbReference type="EMBL" id="MDF9747407.1"/>
    </source>
</evidence>
<dbReference type="InterPro" id="IPR001584">
    <property type="entry name" value="Integrase_cat-core"/>
</dbReference>
<comment type="caution">
    <text evidence="3">The sequence shown here is derived from an EMBL/GenBank/DDBJ whole genome shotgun (WGS) entry which is preliminary data.</text>
</comment>
<organism evidence="3 6">
    <name type="scientific">Natrinema salsiterrestre</name>
    <dbReference type="NCBI Taxonomy" id="2950540"/>
    <lineage>
        <taxon>Archaea</taxon>
        <taxon>Methanobacteriati</taxon>
        <taxon>Methanobacteriota</taxon>
        <taxon>Stenosarchaea group</taxon>
        <taxon>Halobacteria</taxon>
        <taxon>Halobacteriales</taxon>
        <taxon>Natrialbaceae</taxon>
        <taxon>Natrinema</taxon>
    </lineage>
</organism>
<accession>A0A9Q4L4Q8</accession>
<sequence length="38" mass="4427">WVGSRASVRGWIEQFVHYYNTQRPHQSLNGQTPAEVLN</sequence>
<dbReference type="EMBL" id="JAMQOT010000007">
    <property type="protein sequence ID" value="MDF9747407.1"/>
    <property type="molecule type" value="Genomic_DNA"/>
</dbReference>
<protein>
    <submittedName>
        <fullName evidence="3">Integrase core domain-containing protein</fullName>
    </submittedName>
</protein>
<keyword evidence="6" id="KW-1185">Reference proteome</keyword>
<evidence type="ECO:0000259" key="1">
    <source>
        <dbReference type="Pfam" id="PF13683"/>
    </source>
</evidence>
<evidence type="ECO:0000313" key="6">
    <source>
        <dbReference type="Proteomes" id="UP001154061"/>
    </source>
</evidence>
<dbReference type="EMBL" id="JAMQOT010000013">
    <property type="protein sequence ID" value="MDF9748298.1"/>
    <property type="molecule type" value="Genomic_DNA"/>
</dbReference>
<dbReference type="EMBL" id="JAMQOT010000008">
    <property type="protein sequence ID" value="MDF9747607.1"/>
    <property type="molecule type" value="Genomic_DNA"/>
</dbReference>
<name>A0A9Q4L4Q8_9EURY</name>
<gene>
    <name evidence="2" type="ORF">NDI89_17605</name>
    <name evidence="3" type="ORF">NDI89_18670</name>
    <name evidence="4" type="ORF">NDI89_20020</name>
    <name evidence="5" type="ORF">NDI89_22305</name>
</gene>
<dbReference type="GO" id="GO:0015074">
    <property type="term" value="P:DNA integration"/>
    <property type="evidence" value="ECO:0007669"/>
    <property type="project" value="InterPro"/>
</dbReference>
<dbReference type="Pfam" id="PF13683">
    <property type="entry name" value="rve_3"/>
    <property type="match status" value="1"/>
</dbReference>
<dbReference type="SUPFAM" id="SSF53098">
    <property type="entry name" value="Ribonuclease H-like"/>
    <property type="match status" value="1"/>
</dbReference>
<dbReference type="InterPro" id="IPR012337">
    <property type="entry name" value="RNaseH-like_sf"/>
</dbReference>
<reference evidence="3" key="1">
    <citation type="submission" date="2022-06" db="EMBL/GenBank/DDBJ databases">
        <title>Natrinema sp. a new haloarchaeum isolate from saline soil.</title>
        <authorList>
            <person name="Strakova D."/>
            <person name="Galisteo C."/>
            <person name="Sanchez-Porro C."/>
            <person name="Ventosa A."/>
        </authorList>
    </citation>
    <scope>NUCLEOTIDE SEQUENCE</scope>
    <source>
        <strain evidence="3">S1CR25-10</strain>
    </source>
</reference>
<dbReference type="AlphaFoldDB" id="A0A9Q4L4Q8"/>
<dbReference type="EMBL" id="JAMQOT010000010">
    <property type="protein sequence ID" value="MDF9747867.1"/>
    <property type="molecule type" value="Genomic_DNA"/>
</dbReference>
<evidence type="ECO:0000313" key="5">
    <source>
        <dbReference type="EMBL" id="MDF9748298.1"/>
    </source>
</evidence>
<evidence type="ECO:0000313" key="4">
    <source>
        <dbReference type="EMBL" id="MDF9747867.1"/>
    </source>
</evidence>
<feature type="non-terminal residue" evidence="3">
    <location>
        <position position="1"/>
    </location>
</feature>